<name>A0AAN7GGN0_QUERU</name>
<dbReference type="Proteomes" id="UP001324115">
    <property type="component" value="Unassembled WGS sequence"/>
</dbReference>
<evidence type="ECO:0000313" key="2">
    <source>
        <dbReference type="EMBL" id="KAK4607354.1"/>
    </source>
</evidence>
<dbReference type="EMBL" id="JAXUIC010000001">
    <property type="protein sequence ID" value="KAK4607354.1"/>
    <property type="molecule type" value="Genomic_DNA"/>
</dbReference>
<organism evidence="2 3">
    <name type="scientific">Quercus rubra</name>
    <name type="common">Northern red oak</name>
    <name type="synonym">Quercus borealis</name>
    <dbReference type="NCBI Taxonomy" id="3512"/>
    <lineage>
        <taxon>Eukaryota</taxon>
        <taxon>Viridiplantae</taxon>
        <taxon>Streptophyta</taxon>
        <taxon>Embryophyta</taxon>
        <taxon>Tracheophyta</taxon>
        <taxon>Spermatophyta</taxon>
        <taxon>Magnoliopsida</taxon>
        <taxon>eudicotyledons</taxon>
        <taxon>Gunneridae</taxon>
        <taxon>Pentapetalae</taxon>
        <taxon>rosids</taxon>
        <taxon>fabids</taxon>
        <taxon>Fagales</taxon>
        <taxon>Fagaceae</taxon>
        <taxon>Quercus</taxon>
    </lineage>
</organism>
<dbReference type="AlphaFoldDB" id="A0AAN7GGN0"/>
<dbReference type="InterPro" id="IPR016140">
    <property type="entry name" value="Bifunc_inhib/LTP/seed_store"/>
</dbReference>
<sequence>MIKIVDVPCVCGFVSKQIEGAIDMRKVVNMARSCGKKVALGTRCGIKLSIFSWN</sequence>
<keyword evidence="3" id="KW-1185">Reference proteome</keyword>
<gene>
    <name evidence="2" type="ORF">RGQ29_001261</name>
</gene>
<reference evidence="2 3" key="1">
    <citation type="journal article" date="2023" name="G3 (Bethesda)">
        <title>A haplotype-resolved chromosome-scale genome for Quercus rubra L. provides insights into the genetics of adaptive traits for red oak species.</title>
        <authorList>
            <person name="Kapoor B."/>
            <person name="Jenkins J."/>
            <person name="Schmutz J."/>
            <person name="Zhebentyayeva T."/>
            <person name="Kuelheim C."/>
            <person name="Coggeshall M."/>
            <person name="Heim C."/>
            <person name="Lasky J.R."/>
            <person name="Leites L."/>
            <person name="Islam-Faridi N."/>
            <person name="Romero-Severson J."/>
            <person name="DeLeo V.L."/>
            <person name="Lucas S.M."/>
            <person name="Lazic D."/>
            <person name="Gailing O."/>
            <person name="Carlson J."/>
            <person name="Staton M."/>
        </authorList>
    </citation>
    <scope>NUCLEOTIDE SEQUENCE [LARGE SCALE GENOMIC DNA]</scope>
    <source>
        <strain evidence="2">Pseudo-F2</strain>
    </source>
</reference>
<comment type="caution">
    <text evidence="2">The sequence shown here is derived from an EMBL/GenBank/DDBJ whole genome shotgun (WGS) entry which is preliminary data.</text>
</comment>
<accession>A0AAN7GGN0</accession>
<evidence type="ECO:0000259" key="1">
    <source>
        <dbReference type="Pfam" id="PF14368"/>
    </source>
</evidence>
<evidence type="ECO:0000313" key="3">
    <source>
        <dbReference type="Proteomes" id="UP001324115"/>
    </source>
</evidence>
<protein>
    <recommendedName>
        <fullName evidence="1">Bifunctional inhibitor/plant lipid transfer protein/seed storage helical domain-containing protein</fullName>
    </recommendedName>
</protein>
<dbReference type="Pfam" id="PF14368">
    <property type="entry name" value="LTP_2"/>
    <property type="match status" value="1"/>
</dbReference>
<feature type="domain" description="Bifunctional inhibitor/plant lipid transfer protein/seed storage helical" evidence="1">
    <location>
        <begin position="6"/>
        <end position="44"/>
    </location>
</feature>
<proteinExistence type="predicted"/>